<dbReference type="PANTHER" id="PTHR35526:SF3">
    <property type="entry name" value="ANTI-SIGMA-F FACTOR RSBW"/>
    <property type="match status" value="1"/>
</dbReference>
<dbReference type="RefSeq" id="WP_344681145.1">
    <property type="nucleotide sequence ID" value="NZ_BAAAUX010000014.1"/>
</dbReference>
<organism evidence="3 4">
    <name type="scientific">Saccharopolyspora taberi</name>
    <dbReference type="NCBI Taxonomy" id="60895"/>
    <lineage>
        <taxon>Bacteria</taxon>
        <taxon>Bacillati</taxon>
        <taxon>Actinomycetota</taxon>
        <taxon>Actinomycetes</taxon>
        <taxon>Pseudonocardiales</taxon>
        <taxon>Pseudonocardiaceae</taxon>
        <taxon>Saccharopolyspora</taxon>
    </lineage>
</organism>
<gene>
    <name evidence="3" type="ORF">GCM10010470_36260</name>
</gene>
<dbReference type="InterPro" id="IPR003594">
    <property type="entry name" value="HATPase_dom"/>
</dbReference>
<dbReference type="EMBL" id="BAAAUX010000014">
    <property type="protein sequence ID" value="GAA2797812.1"/>
    <property type="molecule type" value="Genomic_DNA"/>
</dbReference>
<feature type="domain" description="Histidine kinase/HSP90-like ATPase" evidence="2">
    <location>
        <begin position="8"/>
        <end position="121"/>
    </location>
</feature>
<keyword evidence="1" id="KW-0723">Serine/threonine-protein kinase</keyword>
<keyword evidence="3" id="KW-0547">Nucleotide-binding</keyword>
<dbReference type="InterPro" id="IPR050267">
    <property type="entry name" value="Anti-sigma-factor_SerPK"/>
</dbReference>
<dbReference type="Gene3D" id="3.30.565.10">
    <property type="entry name" value="Histidine kinase-like ATPase, C-terminal domain"/>
    <property type="match status" value="1"/>
</dbReference>
<sequence length="127" mass="13807">MNYYRQVPAVAGELPGLRDALARWALRTGLACDRSEALALASYEAMANVVEHAYVRPGAMDVEAVHLSAQNRVEVTITDRGQWLPLSGEREGGRGLPLIHRLADEAVITPGSAGTVVRMSWMLDHQG</sequence>
<protein>
    <submittedName>
        <fullName evidence="3">ATP-binding protein</fullName>
    </submittedName>
</protein>
<dbReference type="Pfam" id="PF13581">
    <property type="entry name" value="HATPase_c_2"/>
    <property type="match status" value="1"/>
</dbReference>
<dbReference type="PANTHER" id="PTHR35526">
    <property type="entry name" value="ANTI-SIGMA-F FACTOR RSBW-RELATED"/>
    <property type="match status" value="1"/>
</dbReference>
<dbReference type="GO" id="GO:0005524">
    <property type="term" value="F:ATP binding"/>
    <property type="evidence" value="ECO:0007669"/>
    <property type="project" value="UniProtKB-KW"/>
</dbReference>
<dbReference type="SUPFAM" id="SSF55874">
    <property type="entry name" value="ATPase domain of HSP90 chaperone/DNA topoisomerase II/histidine kinase"/>
    <property type="match status" value="1"/>
</dbReference>
<dbReference type="CDD" id="cd16936">
    <property type="entry name" value="HATPase_RsbW-like"/>
    <property type="match status" value="1"/>
</dbReference>
<evidence type="ECO:0000256" key="1">
    <source>
        <dbReference type="ARBA" id="ARBA00022527"/>
    </source>
</evidence>
<dbReference type="Proteomes" id="UP001500979">
    <property type="component" value="Unassembled WGS sequence"/>
</dbReference>
<name>A0ABN3VG76_9PSEU</name>
<keyword evidence="3" id="KW-0067">ATP-binding</keyword>
<accession>A0ABN3VG76</accession>
<dbReference type="InterPro" id="IPR036890">
    <property type="entry name" value="HATPase_C_sf"/>
</dbReference>
<keyword evidence="4" id="KW-1185">Reference proteome</keyword>
<keyword evidence="1" id="KW-0808">Transferase</keyword>
<comment type="caution">
    <text evidence="3">The sequence shown here is derived from an EMBL/GenBank/DDBJ whole genome shotgun (WGS) entry which is preliminary data.</text>
</comment>
<evidence type="ECO:0000259" key="2">
    <source>
        <dbReference type="Pfam" id="PF13581"/>
    </source>
</evidence>
<reference evidence="3 4" key="1">
    <citation type="journal article" date="2019" name="Int. J. Syst. Evol. Microbiol.">
        <title>The Global Catalogue of Microorganisms (GCM) 10K type strain sequencing project: providing services to taxonomists for standard genome sequencing and annotation.</title>
        <authorList>
            <consortium name="The Broad Institute Genomics Platform"/>
            <consortium name="The Broad Institute Genome Sequencing Center for Infectious Disease"/>
            <person name="Wu L."/>
            <person name="Ma J."/>
        </authorList>
    </citation>
    <scope>NUCLEOTIDE SEQUENCE [LARGE SCALE GENOMIC DNA]</scope>
    <source>
        <strain evidence="3 4">JCM 9383</strain>
    </source>
</reference>
<evidence type="ECO:0000313" key="3">
    <source>
        <dbReference type="EMBL" id="GAA2797812.1"/>
    </source>
</evidence>
<keyword evidence="1" id="KW-0418">Kinase</keyword>
<proteinExistence type="predicted"/>
<evidence type="ECO:0000313" key="4">
    <source>
        <dbReference type="Proteomes" id="UP001500979"/>
    </source>
</evidence>